<dbReference type="GO" id="GO:0019158">
    <property type="term" value="F:mannokinase activity"/>
    <property type="evidence" value="ECO:0007669"/>
    <property type="project" value="TreeGrafter"/>
</dbReference>
<dbReference type="Pfam" id="PF03727">
    <property type="entry name" value="Hexokinase_2"/>
    <property type="match status" value="1"/>
</dbReference>
<evidence type="ECO:0000313" key="9">
    <source>
        <dbReference type="EMBL" id="SCU98706.1"/>
    </source>
</evidence>
<dbReference type="AlphaFoldDB" id="A0A1G4K4M0"/>
<dbReference type="UniPathway" id="UPA00109">
    <property type="reaction ID" value="UER00180"/>
</dbReference>
<dbReference type="EMBL" id="LT598461">
    <property type="protein sequence ID" value="SCU98706.1"/>
    <property type="molecule type" value="Genomic_DNA"/>
</dbReference>
<dbReference type="InterPro" id="IPR001312">
    <property type="entry name" value="Hexokinase"/>
</dbReference>
<evidence type="ECO:0000256" key="2">
    <source>
        <dbReference type="ARBA" id="ARBA00022679"/>
    </source>
</evidence>
<dbReference type="GO" id="GO:0001678">
    <property type="term" value="P:intracellular glucose homeostasis"/>
    <property type="evidence" value="ECO:0007669"/>
    <property type="project" value="InterPro"/>
</dbReference>
<keyword evidence="2 6" id="KW-0808">Transferase</keyword>
<gene>
    <name evidence="9" type="ORF">LADA_0H14862G</name>
</gene>
<dbReference type="PRINTS" id="PR00475">
    <property type="entry name" value="HEXOKINASE"/>
</dbReference>
<keyword evidence="6" id="KW-0324">Glycolysis</keyword>
<evidence type="ECO:0000259" key="7">
    <source>
        <dbReference type="Pfam" id="PF00349"/>
    </source>
</evidence>
<dbReference type="Gene3D" id="3.40.367.20">
    <property type="match status" value="2"/>
</dbReference>
<keyword evidence="10" id="KW-1185">Reference proteome</keyword>
<dbReference type="GO" id="GO:0004340">
    <property type="term" value="F:glucokinase activity"/>
    <property type="evidence" value="ECO:0007669"/>
    <property type="project" value="TreeGrafter"/>
</dbReference>
<sequence length="417" mass="46417">MTIHHHFLDEIETLLEPNESIEELVRLGVLDLELRLQESDTSMLSGEVMKSRPLKFEKWGAHRIPLALDFGGSFIKLAFIDPENGCILKHHSLAVKRTIVDKRLFQDVVDWICQQIDVFLGESGTICPIDYVMGVTFSFPLDLNGGLTTMGKGFILTDELKGAKVTELLQWHFDQTVGSRDASFSVLVSGIVNDSVAVYLANAVTNAQKNNISLILGTGINACFSIPASRLPARKLPADAKPLDTVLINSELGFLGQRFINLTGFDCTSEPHMPLEFVTSGRWIPQTLYNILKSYHLLPKVISGLEFDGKLVCGILDGSKTSLFDETQQDVQEITRFLIKRAAIYATAALLSILHFTGSTQSGVVRIGYVGSFLQHCYEYKNLIQEFSQGRLELVFLEHSNLIGAFVNSEMKLRVQF</sequence>
<dbReference type="GO" id="GO:0005524">
    <property type="term" value="F:ATP binding"/>
    <property type="evidence" value="ECO:0007669"/>
    <property type="project" value="UniProtKB-UniRule"/>
</dbReference>
<dbReference type="CDD" id="cd24000">
    <property type="entry name" value="ASKHA_NBD_HK"/>
    <property type="match status" value="1"/>
</dbReference>
<dbReference type="SUPFAM" id="SSF53067">
    <property type="entry name" value="Actin-like ATPase domain"/>
    <property type="match status" value="2"/>
</dbReference>
<keyword evidence="4 6" id="KW-0418">Kinase</keyword>
<dbReference type="InterPro" id="IPR022672">
    <property type="entry name" value="Hexokinase_N"/>
</dbReference>
<dbReference type="GO" id="GO:0006096">
    <property type="term" value="P:glycolytic process"/>
    <property type="evidence" value="ECO:0007669"/>
    <property type="project" value="UniProtKB-UniPathway"/>
</dbReference>
<accession>A0A1G4K4M0</accession>
<feature type="domain" description="Hexokinase C-terminal" evidence="8">
    <location>
        <begin position="212"/>
        <end position="389"/>
    </location>
</feature>
<proteinExistence type="inferred from homology"/>
<dbReference type="Pfam" id="PF00349">
    <property type="entry name" value="Hexokinase_1"/>
    <property type="match status" value="1"/>
</dbReference>
<dbReference type="EC" id="2.7.1.-" evidence="6"/>
<evidence type="ECO:0000256" key="1">
    <source>
        <dbReference type="ARBA" id="ARBA00009225"/>
    </source>
</evidence>
<dbReference type="Gene3D" id="3.30.420.40">
    <property type="match status" value="1"/>
</dbReference>
<comment type="similarity">
    <text evidence="1 6">Belongs to the hexokinase family.</text>
</comment>
<name>A0A1G4K4M0_9SACH</name>
<dbReference type="GO" id="GO:0005536">
    <property type="term" value="F:D-glucose binding"/>
    <property type="evidence" value="ECO:0007669"/>
    <property type="project" value="InterPro"/>
</dbReference>
<dbReference type="GO" id="GO:0006006">
    <property type="term" value="P:glucose metabolic process"/>
    <property type="evidence" value="ECO:0007669"/>
    <property type="project" value="TreeGrafter"/>
</dbReference>
<dbReference type="GO" id="GO:0005739">
    <property type="term" value="C:mitochondrion"/>
    <property type="evidence" value="ECO:0007669"/>
    <property type="project" value="TreeGrafter"/>
</dbReference>
<evidence type="ECO:0000256" key="3">
    <source>
        <dbReference type="ARBA" id="ARBA00022741"/>
    </source>
</evidence>
<dbReference type="GO" id="GO:0005829">
    <property type="term" value="C:cytosol"/>
    <property type="evidence" value="ECO:0007669"/>
    <property type="project" value="TreeGrafter"/>
</dbReference>
<keyword evidence="5 6" id="KW-0067">ATP-binding</keyword>
<dbReference type="PANTHER" id="PTHR19443">
    <property type="entry name" value="HEXOKINASE"/>
    <property type="match status" value="1"/>
</dbReference>
<evidence type="ECO:0000256" key="4">
    <source>
        <dbReference type="ARBA" id="ARBA00022777"/>
    </source>
</evidence>
<protein>
    <recommendedName>
        <fullName evidence="6">Phosphotransferase</fullName>
        <ecNumber evidence="6">2.7.1.-</ecNumber>
    </recommendedName>
</protein>
<keyword evidence="3 6" id="KW-0547">Nucleotide-binding</keyword>
<evidence type="ECO:0000256" key="6">
    <source>
        <dbReference type="RuleBase" id="RU362007"/>
    </source>
</evidence>
<dbReference type="PROSITE" id="PS51748">
    <property type="entry name" value="HEXOKINASE_2"/>
    <property type="match status" value="1"/>
</dbReference>
<evidence type="ECO:0000256" key="5">
    <source>
        <dbReference type="ARBA" id="ARBA00022840"/>
    </source>
</evidence>
<dbReference type="STRING" id="1266660.A0A1G4K4M0"/>
<evidence type="ECO:0000313" key="10">
    <source>
        <dbReference type="Proteomes" id="UP000190274"/>
    </source>
</evidence>
<dbReference type="InterPro" id="IPR022673">
    <property type="entry name" value="Hexokinase_C"/>
</dbReference>
<feature type="domain" description="Hexokinase N-terminal" evidence="7">
    <location>
        <begin position="66"/>
        <end position="203"/>
    </location>
</feature>
<dbReference type="Proteomes" id="UP000190274">
    <property type="component" value="Chromosome H"/>
</dbReference>
<dbReference type="GO" id="GO:0008865">
    <property type="term" value="F:fructokinase activity"/>
    <property type="evidence" value="ECO:0007669"/>
    <property type="project" value="TreeGrafter"/>
</dbReference>
<reference evidence="9 10" key="1">
    <citation type="submission" date="2016-03" db="EMBL/GenBank/DDBJ databases">
        <authorList>
            <person name="Devillers H."/>
        </authorList>
    </citation>
    <scope>NUCLEOTIDE SEQUENCE [LARGE SCALE GENOMIC DNA]</scope>
    <source>
        <strain evidence="9">CBS 10888</strain>
    </source>
</reference>
<dbReference type="InterPro" id="IPR043129">
    <property type="entry name" value="ATPase_NBD"/>
</dbReference>
<dbReference type="OrthoDB" id="419537at2759"/>
<dbReference type="PANTHER" id="PTHR19443:SF83">
    <property type="entry name" value="N-ACETYLGLUCOSAMINE KINASE"/>
    <property type="match status" value="1"/>
</dbReference>
<evidence type="ECO:0000259" key="8">
    <source>
        <dbReference type="Pfam" id="PF03727"/>
    </source>
</evidence>
<organism evidence="9 10">
    <name type="scientific">Lachancea dasiensis</name>
    <dbReference type="NCBI Taxonomy" id="1072105"/>
    <lineage>
        <taxon>Eukaryota</taxon>
        <taxon>Fungi</taxon>
        <taxon>Dikarya</taxon>
        <taxon>Ascomycota</taxon>
        <taxon>Saccharomycotina</taxon>
        <taxon>Saccharomycetes</taxon>
        <taxon>Saccharomycetales</taxon>
        <taxon>Saccharomycetaceae</taxon>
        <taxon>Lachancea</taxon>
    </lineage>
</organism>
<dbReference type="GO" id="GO:0006013">
    <property type="term" value="P:mannose metabolic process"/>
    <property type="evidence" value="ECO:0007669"/>
    <property type="project" value="TreeGrafter"/>
</dbReference>